<proteinExistence type="predicted"/>
<dbReference type="EMBL" id="LGRX02014614">
    <property type="protein sequence ID" value="KAK3264332.1"/>
    <property type="molecule type" value="Genomic_DNA"/>
</dbReference>
<dbReference type="Proteomes" id="UP001190700">
    <property type="component" value="Unassembled WGS sequence"/>
</dbReference>
<reference evidence="2 3" key="1">
    <citation type="journal article" date="2015" name="Genome Biol. Evol.">
        <title>Comparative Genomics of a Bacterivorous Green Alga Reveals Evolutionary Causalities and Consequences of Phago-Mixotrophic Mode of Nutrition.</title>
        <authorList>
            <person name="Burns J.A."/>
            <person name="Paasch A."/>
            <person name="Narechania A."/>
            <person name="Kim E."/>
        </authorList>
    </citation>
    <scope>NUCLEOTIDE SEQUENCE [LARGE SCALE GENOMIC DNA]</scope>
    <source>
        <strain evidence="2 3">PLY_AMNH</strain>
    </source>
</reference>
<evidence type="ECO:0000256" key="1">
    <source>
        <dbReference type="SAM" id="MobiDB-lite"/>
    </source>
</evidence>
<sequence length="99" mass="10136">MDCTDSSKSKAQRIVKGDKEDDGEVLVNKGGGVASAIGGSTAAGESIPACIIFGGADSYLAEWTEGAPVSTRIDESTGRGYPTTFYVNKKGGMTPALCL</sequence>
<evidence type="ECO:0000313" key="3">
    <source>
        <dbReference type="Proteomes" id="UP001190700"/>
    </source>
</evidence>
<dbReference type="AlphaFoldDB" id="A0AAE0KXI6"/>
<feature type="region of interest" description="Disordered" evidence="1">
    <location>
        <begin position="1"/>
        <end position="22"/>
    </location>
</feature>
<organism evidence="2 3">
    <name type="scientific">Cymbomonas tetramitiformis</name>
    <dbReference type="NCBI Taxonomy" id="36881"/>
    <lineage>
        <taxon>Eukaryota</taxon>
        <taxon>Viridiplantae</taxon>
        <taxon>Chlorophyta</taxon>
        <taxon>Pyramimonadophyceae</taxon>
        <taxon>Pyramimonadales</taxon>
        <taxon>Pyramimonadaceae</taxon>
        <taxon>Cymbomonas</taxon>
    </lineage>
</organism>
<gene>
    <name evidence="2" type="ORF">CYMTET_26912</name>
</gene>
<protein>
    <submittedName>
        <fullName evidence="2">Uncharacterized protein</fullName>
    </submittedName>
</protein>
<comment type="caution">
    <text evidence="2">The sequence shown here is derived from an EMBL/GenBank/DDBJ whole genome shotgun (WGS) entry which is preliminary data.</text>
</comment>
<keyword evidence="3" id="KW-1185">Reference proteome</keyword>
<name>A0AAE0KXI6_9CHLO</name>
<accession>A0AAE0KXI6</accession>
<evidence type="ECO:0000313" key="2">
    <source>
        <dbReference type="EMBL" id="KAK3264332.1"/>
    </source>
</evidence>